<accession>A0AAD5EAQ4</accession>
<keyword evidence="2" id="KW-0175">Coiled coil</keyword>
<evidence type="ECO:0000259" key="7">
    <source>
        <dbReference type="PROSITE" id="PS51136"/>
    </source>
</evidence>
<dbReference type="PROSITE" id="PS50827">
    <property type="entry name" value="DDT"/>
    <property type="match status" value="1"/>
</dbReference>
<feature type="compositionally biased region" description="Polar residues" evidence="5">
    <location>
        <begin position="492"/>
        <end position="505"/>
    </location>
</feature>
<gene>
    <name evidence="8" type="ORF">K450DRAFT_237146</name>
</gene>
<evidence type="ECO:0000256" key="1">
    <source>
        <dbReference type="ARBA" id="ARBA00004123"/>
    </source>
</evidence>
<feature type="compositionally biased region" description="Acidic residues" evidence="5">
    <location>
        <begin position="728"/>
        <end position="740"/>
    </location>
</feature>
<dbReference type="GO" id="GO:0005634">
    <property type="term" value="C:nucleus"/>
    <property type="evidence" value="ECO:0007669"/>
    <property type="project" value="UniProtKB-SubCell"/>
</dbReference>
<dbReference type="Pfam" id="PF15613">
    <property type="entry name" value="WSD"/>
    <property type="match status" value="1"/>
</dbReference>
<dbReference type="EMBL" id="MU620912">
    <property type="protein sequence ID" value="KAI8580461.1"/>
    <property type="molecule type" value="Genomic_DNA"/>
</dbReference>
<dbReference type="Proteomes" id="UP001206595">
    <property type="component" value="Unassembled WGS sequence"/>
</dbReference>
<feature type="region of interest" description="Disordered" evidence="5">
    <location>
        <begin position="317"/>
        <end position="344"/>
    </location>
</feature>
<feature type="compositionally biased region" description="Basic and acidic residues" evidence="5">
    <location>
        <begin position="320"/>
        <end position="344"/>
    </location>
</feature>
<dbReference type="CDD" id="cd22249">
    <property type="entry name" value="UDM1_RNF168_RNF169-like"/>
    <property type="match status" value="1"/>
</dbReference>
<dbReference type="Pfam" id="PF10537">
    <property type="entry name" value="WAC_Acf1_DNA_bd"/>
    <property type="match status" value="1"/>
</dbReference>
<dbReference type="Pfam" id="PF02791">
    <property type="entry name" value="DDT"/>
    <property type="match status" value="1"/>
</dbReference>
<feature type="compositionally biased region" description="Basic residues" evidence="5">
    <location>
        <begin position="746"/>
        <end position="766"/>
    </location>
</feature>
<feature type="region of interest" description="Disordered" evidence="5">
    <location>
        <begin position="492"/>
        <end position="560"/>
    </location>
</feature>
<feature type="domain" description="DDT" evidence="6">
    <location>
        <begin position="414"/>
        <end position="475"/>
    </location>
</feature>
<evidence type="ECO:0000313" key="9">
    <source>
        <dbReference type="Proteomes" id="UP001206595"/>
    </source>
</evidence>
<evidence type="ECO:0000256" key="4">
    <source>
        <dbReference type="PROSITE-ProRule" id="PRU00475"/>
    </source>
</evidence>
<comment type="subcellular location">
    <subcellularLocation>
        <location evidence="1 4">Nucleus</location>
    </subcellularLocation>
</comment>
<dbReference type="Pfam" id="PF15612">
    <property type="entry name" value="WHIM1"/>
    <property type="match status" value="1"/>
</dbReference>
<feature type="region of interest" description="Disordered" evidence="5">
    <location>
        <begin position="674"/>
        <end position="818"/>
    </location>
</feature>
<dbReference type="InterPro" id="IPR028941">
    <property type="entry name" value="WHIM2_dom"/>
</dbReference>
<feature type="domain" description="WAC" evidence="7">
    <location>
        <begin position="26"/>
        <end position="132"/>
    </location>
</feature>
<dbReference type="PANTHER" id="PTHR32075:SF6">
    <property type="entry name" value="ISWI CHROMATIN-REMODELING COMPLEX SUBUNIT YPL216W-RELATED"/>
    <property type="match status" value="1"/>
</dbReference>
<dbReference type="SMART" id="SM00571">
    <property type="entry name" value="DDT"/>
    <property type="match status" value="1"/>
</dbReference>
<evidence type="ECO:0000256" key="5">
    <source>
        <dbReference type="SAM" id="MobiDB-lite"/>
    </source>
</evidence>
<dbReference type="GeneID" id="75913721"/>
<feature type="compositionally biased region" description="Basic and acidic residues" evidence="5">
    <location>
        <begin position="767"/>
        <end position="788"/>
    </location>
</feature>
<dbReference type="InterPro" id="IPR013136">
    <property type="entry name" value="WSTF_Acf1_Cbp146"/>
</dbReference>
<dbReference type="PANTHER" id="PTHR32075">
    <property type="entry name" value="ISWI CHROMATIN-REMODELING COMPLEX SUBUNIT YPL216W-RELATED"/>
    <property type="match status" value="1"/>
</dbReference>
<feature type="compositionally biased region" description="Basic and acidic residues" evidence="5">
    <location>
        <begin position="796"/>
        <end position="818"/>
    </location>
</feature>
<dbReference type="RefSeq" id="XP_051445465.1">
    <property type="nucleotide sequence ID" value="XM_051588376.1"/>
</dbReference>
<name>A0AAD5EAQ4_UMBRA</name>
<dbReference type="PROSITE" id="PS51136">
    <property type="entry name" value="WAC"/>
    <property type="match status" value="1"/>
</dbReference>
<dbReference type="InterPro" id="IPR028942">
    <property type="entry name" value="WHIM1_dom"/>
</dbReference>
<comment type="caution">
    <text evidence="8">The sequence shown here is derived from an EMBL/GenBank/DDBJ whole genome shotgun (WGS) entry which is preliminary data.</text>
</comment>
<keyword evidence="3 4" id="KW-0539">Nucleus</keyword>
<reference evidence="8" key="1">
    <citation type="submission" date="2021-06" db="EMBL/GenBank/DDBJ databases">
        <authorList>
            <consortium name="DOE Joint Genome Institute"/>
            <person name="Mondo S.J."/>
            <person name="Amses K.R."/>
            <person name="Simmons D.R."/>
            <person name="Longcore J.E."/>
            <person name="Seto K."/>
            <person name="Alves G.H."/>
            <person name="Bonds A.E."/>
            <person name="Quandt C.A."/>
            <person name="Davis W.J."/>
            <person name="Chang Y."/>
            <person name="Letcher P.M."/>
            <person name="Powell M.J."/>
            <person name="Kuo A."/>
            <person name="Labutti K."/>
            <person name="Pangilinan J."/>
            <person name="Andreopoulos W."/>
            <person name="Tritt A."/>
            <person name="Riley R."/>
            <person name="Hundley H."/>
            <person name="Johnson J."/>
            <person name="Lipzen A."/>
            <person name="Barry K."/>
            <person name="Berbee M.L."/>
            <person name="Buchler N.E."/>
            <person name="Grigoriev I.V."/>
            <person name="Spatafora J.W."/>
            <person name="Stajich J.E."/>
            <person name="James T.Y."/>
        </authorList>
    </citation>
    <scope>NUCLEOTIDE SEQUENCE</scope>
    <source>
        <strain evidence="8">AG</strain>
    </source>
</reference>
<dbReference type="GO" id="GO:0000785">
    <property type="term" value="C:chromatin"/>
    <property type="evidence" value="ECO:0007669"/>
    <property type="project" value="UniProtKB-ARBA"/>
</dbReference>
<evidence type="ECO:0000256" key="3">
    <source>
        <dbReference type="ARBA" id="ARBA00023242"/>
    </source>
</evidence>
<dbReference type="AlphaFoldDB" id="A0AAD5EAQ4"/>
<evidence type="ECO:0000313" key="8">
    <source>
        <dbReference type="EMBL" id="KAI8580461.1"/>
    </source>
</evidence>
<reference evidence="8" key="2">
    <citation type="journal article" date="2022" name="Proc. Natl. Acad. Sci. U.S.A.">
        <title>Diploid-dominant life cycles characterize the early evolution of Fungi.</title>
        <authorList>
            <person name="Amses K.R."/>
            <person name="Simmons D.R."/>
            <person name="Longcore J.E."/>
            <person name="Mondo S.J."/>
            <person name="Seto K."/>
            <person name="Jeronimo G.H."/>
            <person name="Bonds A.E."/>
            <person name="Quandt C.A."/>
            <person name="Davis W.J."/>
            <person name="Chang Y."/>
            <person name="Federici B.A."/>
            <person name="Kuo A."/>
            <person name="LaButti K."/>
            <person name="Pangilinan J."/>
            <person name="Andreopoulos W."/>
            <person name="Tritt A."/>
            <person name="Riley R."/>
            <person name="Hundley H."/>
            <person name="Johnson J."/>
            <person name="Lipzen A."/>
            <person name="Barry K."/>
            <person name="Lang B.F."/>
            <person name="Cuomo C.A."/>
            <person name="Buchler N.E."/>
            <person name="Grigoriev I.V."/>
            <person name="Spatafora J.W."/>
            <person name="Stajich J.E."/>
            <person name="James T.Y."/>
        </authorList>
    </citation>
    <scope>NUCLEOTIDE SEQUENCE</scope>
    <source>
        <strain evidence="8">AG</strain>
    </source>
</reference>
<evidence type="ECO:0000256" key="2">
    <source>
        <dbReference type="ARBA" id="ARBA00023054"/>
    </source>
</evidence>
<sequence>MPILQHSQIPLPSVPVPPYDNKRKHKDVWYLRSTNEVFTDYETYIERLMQYRLPQWQCERTGRADFTYDQALESENAQDSRAEYRFSFTLAKRVFQCVQFETSRLDTVVEHVFDTLCSQYEVGEYINCLWDDGIAYNARILEIIPPPSVNKAPNGNSLSVISDHASEVTESDDDRKEQAIHSTQTATTTLKFPDAFLLPEPEAESTPTPQTQTLESYFMEEEPEASTDMFKVQLVDADGEGIDECIKCVHKGDIRRDRFYFSKPLIKRLIRECMTKENYVGAPWILKPSIAEHYGIDMTMPNHLQVARDIAYNKTRKRKMVSDSENERKAPLDATQRERLKEEKERIREERRQQAAIKYPIEDIDLPIYRKDPVNSWQLTDLSLTNNALPCPVPYPSGGRPPRPVPWKEFTVPAEYFESYIMIWIFLSTFAEPLNLDPFTIDDFESGLCQNASKSHITIDSFTSLLNAIVRERKDGVLPGCIAGGPVANVLSSRSATPNRATSTPKLEKMQSEGSPMDIDRPETTSENGKAGVDMDASPESSSPDPNVPERGQGSADVLKVSKNWDNREIRSDRRGWESTLIGCLNELATTDSIPDLDEILNHLVPRTNCTMADREKAFISLDVTYKIQILEFLVNAVNECSLIKEYMEQCQEQLTELRRQKIDLNRENKRILASKMALNQKDKEDQEEEKEEGGESGDNADDSDGAEDDADNQHTSDSDMASGNESSDSEEDEEMTDHEDDTRSSRRTRHDKRHQSRQAKLKRQQQKREELEALRVKNYREEREKAKIKTQQAKAKAEERKQLEDDEKAQQEKEGQIEKDMRRYMTLRIRPLGRDRFYNRYFYLDNIGGAVGDGSGRLYIQNPSYADIRLILNRKPTELAGYGSETTQFFLELMKQQGFDEESEWLEHRLQEVIEEGEGSVVPPNACAKGWWMYYSRPEEVNAIKKKSKKEKKNFFLVRITHLSCALTL</sequence>
<protein>
    <submittedName>
        <fullName evidence="8">Uncharacterized protein</fullName>
    </submittedName>
</protein>
<evidence type="ECO:0000259" key="6">
    <source>
        <dbReference type="PROSITE" id="PS50827"/>
    </source>
</evidence>
<feature type="compositionally biased region" description="Acidic residues" evidence="5">
    <location>
        <begin position="686"/>
        <end position="711"/>
    </location>
</feature>
<dbReference type="InterPro" id="IPR018501">
    <property type="entry name" value="DDT_dom"/>
</dbReference>
<dbReference type="GO" id="GO:0031509">
    <property type="term" value="P:subtelomeric heterochromatin formation"/>
    <property type="evidence" value="ECO:0007669"/>
    <property type="project" value="TreeGrafter"/>
</dbReference>
<organism evidence="8 9">
    <name type="scientific">Umbelopsis ramanniana AG</name>
    <dbReference type="NCBI Taxonomy" id="1314678"/>
    <lineage>
        <taxon>Eukaryota</taxon>
        <taxon>Fungi</taxon>
        <taxon>Fungi incertae sedis</taxon>
        <taxon>Mucoromycota</taxon>
        <taxon>Mucoromycotina</taxon>
        <taxon>Umbelopsidomycetes</taxon>
        <taxon>Umbelopsidales</taxon>
        <taxon>Umbelopsidaceae</taxon>
        <taxon>Umbelopsis</taxon>
    </lineage>
</organism>
<proteinExistence type="predicted"/>
<keyword evidence="9" id="KW-1185">Reference proteome</keyword>
<dbReference type="GO" id="GO:0000781">
    <property type="term" value="C:chromosome, telomeric region"/>
    <property type="evidence" value="ECO:0007669"/>
    <property type="project" value="GOC"/>
</dbReference>